<dbReference type="AlphaFoldDB" id="A0A5R9ILK5"/>
<organism evidence="1 2">
    <name type="scientific">Thalassotalea litorea</name>
    <dbReference type="NCBI Taxonomy" id="2020715"/>
    <lineage>
        <taxon>Bacteria</taxon>
        <taxon>Pseudomonadati</taxon>
        <taxon>Pseudomonadota</taxon>
        <taxon>Gammaproteobacteria</taxon>
        <taxon>Alteromonadales</taxon>
        <taxon>Colwelliaceae</taxon>
        <taxon>Thalassotalea</taxon>
    </lineage>
</organism>
<evidence type="ECO:0000313" key="1">
    <source>
        <dbReference type="EMBL" id="TLU66415.1"/>
    </source>
</evidence>
<proteinExistence type="predicted"/>
<comment type="caution">
    <text evidence="1">The sequence shown here is derived from an EMBL/GenBank/DDBJ whole genome shotgun (WGS) entry which is preliminary data.</text>
</comment>
<dbReference type="Proteomes" id="UP000307790">
    <property type="component" value="Unassembled WGS sequence"/>
</dbReference>
<accession>A0A5R9ILK5</accession>
<sequence length="113" mass="13098">MTGTNPFIAKWSADGHTMCLGHWQISYQGLPCTIPAKYAEKDMGTYGNFSYFYPDDDAYIEGEPFADWIDSNVDWLMDVFMQHNIPVEVEYFQWFYEAVNLNDWRCSSCGGCM</sequence>
<dbReference type="RefSeq" id="WP_138319290.1">
    <property type="nucleotide sequence ID" value="NZ_VCBC01000005.1"/>
</dbReference>
<evidence type="ECO:0000313" key="2">
    <source>
        <dbReference type="Proteomes" id="UP000307790"/>
    </source>
</evidence>
<name>A0A5R9ILK5_9GAMM</name>
<dbReference type="EMBL" id="VCBC01000005">
    <property type="protein sequence ID" value="TLU66415.1"/>
    <property type="molecule type" value="Genomic_DNA"/>
</dbReference>
<protein>
    <submittedName>
        <fullName evidence="1">Uncharacterized protein</fullName>
    </submittedName>
</protein>
<gene>
    <name evidence="1" type="ORF">FE810_06930</name>
</gene>
<keyword evidence="2" id="KW-1185">Reference proteome</keyword>
<reference evidence="1 2" key="1">
    <citation type="submission" date="2019-05" db="EMBL/GenBank/DDBJ databases">
        <title>Genome sequences of Thalassotalea litorea 1K03283.</title>
        <authorList>
            <person name="Zhang D."/>
        </authorList>
    </citation>
    <scope>NUCLEOTIDE SEQUENCE [LARGE SCALE GENOMIC DNA]</scope>
    <source>
        <strain evidence="1 2">MCCC 1K03283</strain>
    </source>
</reference>
<dbReference type="OrthoDB" id="5815475at2"/>